<dbReference type="EMBL" id="JAYMYS010000028">
    <property type="protein sequence ID" value="KAK7376269.1"/>
    <property type="molecule type" value="Genomic_DNA"/>
</dbReference>
<dbReference type="PANTHER" id="PTHR31865">
    <property type="entry name" value="OSJNBA0071G03.3 PROTEIN"/>
    <property type="match status" value="1"/>
</dbReference>
<comment type="caution">
    <text evidence="2">The sequence shown here is derived from an EMBL/GenBank/DDBJ whole genome shotgun (WGS) entry which is preliminary data.</text>
</comment>
<dbReference type="Proteomes" id="UP001386955">
    <property type="component" value="Unassembled WGS sequence"/>
</dbReference>
<dbReference type="AlphaFoldDB" id="A0AAN9NTG1"/>
<evidence type="ECO:0000313" key="2">
    <source>
        <dbReference type="EMBL" id="KAK7376269.1"/>
    </source>
</evidence>
<feature type="region of interest" description="Disordered" evidence="1">
    <location>
        <begin position="174"/>
        <end position="210"/>
    </location>
</feature>
<name>A0AAN9NTG1_PSOTE</name>
<dbReference type="InterPro" id="IPR012881">
    <property type="entry name" value="DUF1685"/>
</dbReference>
<keyword evidence="3" id="KW-1185">Reference proteome</keyword>
<reference evidence="2 3" key="1">
    <citation type="submission" date="2024-01" db="EMBL/GenBank/DDBJ databases">
        <title>The genomes of 5 underutilized Papilionoideae crops provide insights into root nodulation and disease resistanc.</title>
        <authorList>
            <person name="Jiang F."/>
        </authorList>
    </citation>
    <scope>NUCLEOTIDE SEQUENCE [LARGE SCALE GENOMIC DNA]</scope>
    <source>
        <strain evidence="2">DUOXIRENSHENG_FW03</strain>
        <tissue evidence="2">Leaves</tissue>
    </source>
</reference>
<protein>
    <submittedName>
        <fullName evidence="2">Uncharacterized protein</fullName>
    </submittedName>
</protein>
<organism evidence="2 3">
    <name type="scientific">Psophocarpus tetragonolobus</name>
    <name type="common">Winged bean</name>
    <name type="synonym">Dolichos tetragonolobus</name>
    <dbReference type="NCBI Taxonomy" id="3891"/>
    <lineage>
        <taxon>Eukaryota</taxon>
        <taxon>Viridiplantae</taxon>
        <taxon>Streptophyta</taxon>
        <taxon>Embryophyta</taxon>
        <taxon>Tracheophyta</taxon>
        <taxon>Spermatophyta</taxon>
        <taxon>Magnoliopsida</taxon>
        <taxon>eudicotyledons</taxon>
        <taxon>Gunneridae</taxon>
        <taxon>Pentapetalae</taxon>
        <taxon>rosids</taxon>
        <taxon>fabids</taxon>
        <taxon>Fabales</taxon>
        <taxon>Fabaceae</taxon>
        <taxon>Papilionoideae</taxon>
        <taxon>50 kb inversion clade</taxon>
        <taxon>NPAAA clade</taxon>
        <taxon>indigoferoid/millettioid clade</taxon>
        <taxon>Phaseoleae</taxon>
        <taxon>Psophocarpus</taxon>
    </lineage>
</organism>
<sequence length="234" mass="26494">MVESQSHNSKPPILDHTIPSLLLLRFTFKPLIIYLNPSILHGEVTQVMNEEKKNHHHHDTMPSSFSSSSSSPNESDEELQHMLLAPPLWKTNKRLSKQLSMCEKPRDIAWERRRMQERRRSSTVCDDLTDEDLNELKGCIELGFGFNEEDGQRLCNTLPALDLYFAVNRRLSPSPVSTPQSHASSLGGRSSSFESPKSDTDSWKICSPGDDPEHVKTKLRHWAQAVACSVMQSS</sequence>
<accession>A0AAN9NTG1</accession>
<evidence type="ECO:0000313" key="3">
    <source>
        <dbReference type="Proteomes" id="UP001386955"/>
    </source>
</evidence>
<dbReference type="PANTHER" id="PTHR31865:SF3">
    <property type="entry name" value="PHOSPHODIESTERASE EPSILON-1, PUTATIVE (DUF1685)-RELATED"/>
    <property type="match status" value="1"/>
</dbReference>
<proteinExistence type="predicted"/>
<feature type="region of interest" description="Disordered" evidence="1">
    <location>
        <begin position="51"/>
        <end position="78"/>
    </location>
</feature>
<gene>
    <name evidence="2" type="ORF">VNO78_34732</name>
</gene>
<dbReference type="Pfam" id="PF07939">
    <property type="entry name" value="DUF1685"/>
    <property type="match status" value="1"/>
</dbReference>
<evidence type="ECO:0000256" key="1">
    <source>
        <dbReference type="SAM" id="MobiDB-lite"/>
    </source>
</evidence>
<feature type="compositionally biased region" description="Low complexity" evidence="1">
    <location>
        <begin position="181"/>
        <end position="195"/>
    </location>
</feature>